<organism evidence="4 5">
    <name type="scientific">Lithohypha guttulata</name>
    <dbReference type="NCBI Taxonomy" id="1690604"/>
    <lineage>
        <taxon>Eukaryota</taxon>
        <taxon>Fungi</taxon>
        <taxon>Dikarya</taxon>
        <taxon>Ascomycota</taxon>
        <taxon>Pezizomycotina</taxon>
        <taxon>Eurotiomycetes</taxon>
        <taxon>Chaetothyriomycetidae</taxon>
        <taxon>Chaetothyriales</taxon>
        <taxon>Trichomeriaceae</taxon>
        <taxon>Lithohypha</taxon>
    </lineage>
</organism>
<dbReference type="InterPro" id="IPR036291">
    <property type="entry name" value="NAD(P)-bd_dom_sf"/>
</dbReference>
<gene>
    <name evidence="4" type="ORF">LTR24_007129</name>
</gene>
<accession>A0ABR0K482</accession>
<name>A0ABR0K482_9EURO</name>
<evidence type="ECO:0000256" key="1">
    <source>
        <dbReference type="ARBA" id="ARBA00006484"/>
    </source>
</evidence>
<dbReference type="PANTHER" id="PTHR43639">
    <property type="entry name" value="OXIDOREDUCTASE, SHORT-CHAIN DEHYDROGENASE/REDUCTASE FAMILY (AFU_ORTHOLOGUE AFUA_5G02870)"/>
    <property type="match status" value="1"/>
</dbReference>
<keyword evidence="5" id="KW-1185">Reference proteome</keyword>
<dbReference type="PROSITE" id="PS00061">
    <property type="entry name" value="ADH_SHORT"/>
    <property type="match status" value="1"/>
</dbReference>
<dbReference type="PRINTS" id="PR00080">
    <property type="entry name" value="SDRFAMILY"/>
</dbReference>
<protein>
    <submittedName>
        <fullName evidence="4">Uncharacterized protein</fullName>
    </submittedName>
</protein>
<dbReference type="Pfam" id="PF13561">
    <property type="entry name" value="adh_short_C2"/>
    <property type="match status" value="1"/>
</dbReference>
<keyword evidence="2" id="KW-0521">NADP</keyword>
<evidence type="ECO:0000313" key="4">
    <source>
        <dbReference type="EMBL" id="KAK5086054.1"/>
    </source>
</evidence>
<keyword evidence="3" id="KW-0560">Oxidoreductase</keyword>
<dbReference type="PANTHER" id="PTHR43639:SF1">
    <property type="entry name" value="SHORT-CHAIN DEHYDROGENASE_REDUCTASE FAMILY PROTEIN"/>
    <property type="match status" value="1"/>
</dbReference>
<evidence type="ECO:0000313" key="5">
    <source>
        <dbReference type="Proteomes" id="UP001345013"/>
    </source>
</evidence>
<dbReference type="InterPro" id="IPR020904">
    <property type="entry name" value="Sc_DH/Rdtase_CS"/>
</dbReference>
<dbReference type="Proteomes" id="UP001345013">
    <property type="component" value="Unassembled WGS sequence"/>
</dbReference>
<proteinExistence type="inferred from homology"/>
<sequence length="253" mass="25907">MASQTLKGKTAIVTGSGKPSGIGAAIAHILAEHGANVVIHYSSSASPAQEVVASIQRLGAQAIAVQADATQPSFGTTLVSAALQKFATSTIDIIVNNAGTAAVHNSISAVPFSAWDDVYHVNVRAPFTLIQAALPHMPPNSRIINIGSIAAKLGHEWLTVYASAKGALNAMTVSMAQELGPKAITINVLAPGPIKTEMSMAGTPIFDKLMANAHIKREGTAREVADAALFLASPGASYITGQVLAVDGGINLP</sequence>
<evidence type="ECO:0000256" key="2">
    <source>
        <dbReference type="ARBA" id="ARBA00022857"/>
    </source>
</evidence>
<dbReference type="Gene3D" id="3.40.50.720">
    <property type="entry name" value="NAD(P)-binding Rossmann-like Domain"/>
    <property type="match status" value="1"/>
</dbReference>
<reference evidence="4 5" key="1">
    <citation type="submission" date="2023-08" db="EMBL/GenBank/DDBJ databases">
        <title>Black Yeasts Isolated from many extreme environments.</title>
        <authorList>
            <person name="Coleine C."/>
            <person name="Stajich J.E."/>
            <person name="Selbmann L."/>
        </authorList>
    </citation>
    <scope>NUCLEOTIDE SEQUENCE [LARGE SCALE GENOMIC DNA]</scope>
    <source>
        <strain evidence="4 5">CCFEE 5885</strain>
    </source>
</reference>
<dbReference type="PRINTS" id="PR00081">
    <property type="entry name" value="GDHRDH"/>
</dbReference>
<dbReference type="EMBL" id="JAVRRG010000102">
    <property type="protein sequence ID" value="KAK5086054.1"/>
    <property type="molecule type" value="Genomic_DNA"/>
</dbReference>
<evidence type="ECO:0000256" key="3">
    <source>
        <dbReference type="ARBA" id="ARBA00023002"/>
    </source>
</evidence>
<dbReference type="SUPFAM" id="SSF51735">
    <property type="entry name" value="NAD(P)-binding Rossmann-fold domains"/>
    <property type="match status" value="1"/>
</dbReference>
<comment type="similarity">
    <text evidence="1">Belongs to the short-chain dehydrogenases/reductases (SDR) family.</text>
</comment>
<dbReference type="InterPro" id="IPR002347">
    <property type="entry name" value="SDR_fam"/>
</dbReference>
<comment type="caution">
    <text evidence="4">The sequence shown here is derived from an EMBL/GenBank/DDBJ whole genome shotgun (WGS) entry which is preliminary data.</text>
</comment>